<feature type="compositionally biased region" description="Low complexity" evidence="1">
    <location>
        <begin position="358"/>
        <end position="371"/>
    </location>
</feature>
<feature type="non-terminal residue" evidence="4">
    <location>
        <position position="429"/>
    </location>
</feature>
<feature type="compositionally biased region" description="Low complexity" evidence="1">
    <location>
        <begin position="414"/>
        <end position="429"/>
    </location>
</feature>
<dbReference type="KEGG" id="aaf:AURANDRAFT_72778"/>
<dbReference type="SUPFAM" id="SSF56784">
    <property type="entry name" value="HAD-like"/>
    <property type="match status" value="1"/>
</dbReference>
<organism evidence="5">
    <name type="scientific">Aureococcus anophagefferens</name>
    <name type="common">Harmful bloom alga</name>
    <dbReference type="NCBI Taxonomy" id="44056"/>
    <lineage>
        <taxon>Eukaryota</taxon>
        <taxon>Sar</taxon>
        <taxon>Stramenopiles</taxon>
        <taxon>Ochrophyta</taxon>
        <taxon>Pelagophyceae</taxon>
        <taxon>Pelagomonadales</taxon>
        <taxon>Pelagomonadaceae</taxon>
        <taxon>Aureococcus</taxon>
    </lineage>
</organism>
<gene>
    <name evidence="4" type="ORF">AURANDRAFT_72778</name>
</gene>
<dbReference type="InterPro" id="IPR023214">
    <property type="entry name" value="HAD_sf"/>
</dbReference>
<dbReference type="Pfam" id="PF03171">
    <property type="entry name" value="2OG-FeII_Oxy"/>
    <property type="match status" value="1"/>
</dbReference>
<feature type="compositionally biased region" description="Basic and acidic residues" evidence="1">
    <location>
        <begin position="384"/>
        <end position="396"/>
    </location>
</feature>
<dbReference type="Gene3D" id="2.60.120.330">
    <property type="entry name" value="B-lactam Antibiotic, Isopenicillin N Synthase, Chain"/>
    <property type="match status" value="1"/>
</dbReference>
<keyword evidence="5" id="KW-1185">Reference proteome</keyword>
<dbReference type="AlphaFoldDB" id="F0YNV4"/>
<name>F0YNV4_AURAN</name>
<dbReference type="InterPro" id="IPR044861">
    <property type="entry name" value="IPNS-like_FE2OG_OXY"/>
</dbReference>
<evidence type="ECO:0000313" key="5">
    <source>
        <dbReference type="Proteomes" id="UP000002729"/>
    </source>
</evidence>
<dbReference type="OrthoDB" id="10536738at2759"/>
<dbReference type="GeneID" id="20228873"/>
<sequence>MLAASLAETPSMLRLLRYPAGAAGSLSAHTDFEVRVDGKWRRARAFPDDACAVVLAGDALEFWTNGNVRAARHRVRPAAAAAPRHSIVLFHAARDDADLAPLAHLVGPGGPCARYVAAKDDADAHDGAPGTLTQLRHLLRRRGICVFDLDHTLLHMLKEEDMPAEVGDVTEDVVGFSYQGVDYSIALRVGTTSLVSELQKKGIDVAVATCNLLGDQAGTGVVEAIADRCDVFKDIPVHVIESRDKGGKSLKDLGLSRPRVVIFDDSINAWVAEDQEFVFTADRFDVNAMASAIQADDDAGDEAVDRELGYLTNIREAVMGFFAPPTIDWNEGLDSEPGTPREPRPERSSSFSKEFHGSPAASASSARLSEAPGADGDALSDTNRPLKDRSLKRPAGDEPPPSPDLSKKPRTTTDADATTARLDLPSLVP</sequence>
<feature type="domain" description="FCP1 homology" evidence="2">
    <location>
        <begin position="145"/>
        <end position="278"/>
    </location>
</feature>
<dbReference type="Gene3D" id="3.40.50.1000">
    <property type="entry name" value="HAD superfamily/HAD-like"/>
    <property type="match status" value="1"/>
</dbReference>
<evidence type="ECO:0000313" key="4">
    <source>
        <dbReference type="EMBL" id="EGB03209.1"/>
    </source>
</evidence>
<dbReference type="InterPro" id="IPR036412">
    <property type="entry name" value="HAD-like_sf"/>
</dbReference>
<dbReference type="InParanoid" id="F0YNV4"/>
<protein>
    <recommendedName>
        <fullName evidence="6">Fe2OG dioxygenase domain-containing protein</fullName>
    </recommendedName>
</protein>
<proteinExistence type="predicted"/>
<dbReference type="Pfam" id="PF03031">
    <property type="entry name" value="NIF"/>
    <property type="match status" value="1"/>
</dbReference>
<accession>F0YNV4</accession>
<reference evidence="4 5" key="1">
    <citation type="journal article" date="2011" name="Proc. Natl. Acad. Sci. U.S.A.">
        <title>Niche of harmful alga Aureococcus anophagefferens revealed through ecogenomics.</title>
        <authorList>
            <person name="Gobler C.J."/>
            <person name="Berry D.L."/>
            <person name="Dyhrman S.T."/>
            <person name="Wilhelm S.W."/>
            <person name="Salamov A."/>
            <person name="Lobanov A.V."/>
            <person name="Zhang Y."/>
            <person name="Collier J.L."/>
            <person name="Wurch L.L."/>
            <person name="Kustka A.B."/>
            <person name="Dill B.D."/>
            <person name="Shah M."/>
            <person name="VerBerkmoes N.C."/>
            <person name="Kuo A."/>
            <person name="Terry A."/>
            <person name="Pangilinan J."/>
            <person name="Lindquist E.A."/>
            <person name="Lucas S."/>
            <person name="Paulsen I.T."/>
            <person name="Hattenrath-Lehmann T.K."/>
            <person name="Talmage S.C."/>
            <person name="Walker E.A."/>
            <person name="Koch F."/>
            <person name="Burson A.M."/>
            <person name="Marcoval M.A."/>
            <person name="Tang Y.Z."/>
            <person name="Lecleir G.R."/>
            <person name="Coyne K.J."/>
            <person name="Berg G.M."/>
            <person name="Bertrand E.M."/>
            <person name="Saito M.A."/>
            <person name="Gladyshev V.N."/>
            <person name="Grigoriev I.V."/>
        </authorList>
    </citation>
    <scope>NUCLEOTIDE SEQUENCE [LARGE SCALE GENOMIC DNA]</scope>
    <source>
        <strain evidence="5">CCMP 1984</strain>
    </source>
</reference>
<feature type="domain" description="Isopenicillin N synthase-like Fe(2+) 2OG dioxygenase" evidence="3">
    <location>
        <begin position="31"/>
        <end position="91"/>
    </location>
</feature>
<dbReference type="RefSeq" id="XP_009042087.1">
    <property type="nucleotide sequence ID" value="XM_009043839.1"/>
</dbReference>
<dbReference type="InterPro" id="IPR004274">
    <property type="entry name" value="FCP1_dom"/>
</dbReference>
<evidence type="ECO:0008006" key="6">
    <source>
        <dbReference type="Google" id="ProtNLM"/>
    </source>
</evidence>
<dbReference type="InterPro" id="IPR027443">
    <property type="entry name" value="IPNS-like_sf"/>
</dbReference>
<evidence type="ECO:0000259" key="3">
    <source>
        <dbReference type="Pfam" id="PF03171"/>
    </source>
</evidence>
<dbReference type="Proteomes" id="UP000002729">
    <property type="component" value="Unassembled WGS sequence"/>
</dbReference>
<feature type="region of interest" description="Disordered" evidence="1">
    <location>
        <begin position="326"/>
        <end position="429"/>
    </location>
</feature>
<evidence type="ECO:0000256" key="1">
    <source>
        <dbReference type="SAM" id="MobiDB-lite"/>
    </source>
</evidence>
<dbReference type="SUPFAM" id="SSF51197">
    <property type="entry name" value="Clavaminate synthase-like"/>
    <property type="match status" value="1"/>
</dbReference>
<evidence type="ECO:0000259" key="2">
    <source>
        <dbReference type="Pfam" id="PF03031"/>
    </source>
</evidence>
<dbReference type="EMBL" id="GL833183">
    <property type="protein sequence ID" value="EGB03209.1"/>
    <property type="molecule type" value="Genomic_DNA"/>
</dbReference>